<feature type="compositionally biased region" description="Acidic residues" evidence="1">
    <location>
        <begin position="466"/>
        <end position="476"/>
    </location>
</feature>
<sequence length="561" mass="63809">MWGAGRTHGETVEQNWEFTNGAAASTKMMGVGARHATLEDLFGFHNWQRLVSWHGTFAKRMKENVTEGQVHRDTFDVFDAALQEQVLELVSKWKEWVTAWESKQHTMSTESPFEVKEKGHSFEAGEGGAVAERGGRRSRAVRYTKRYLTIDVKAISNPTPTQELDFMKCRGTIVKRIRAFRKLQRAYMLHVRRFLTQSQQVLWDTEADRDAEAIRLFMPSDIADALRWVKACAVGLPAVEAELWEGQAHEVLETIRQGLRMYTMTNRFHLRNMTGQRALTRGQGVLRQNNVLLDSDIHALNERALTGKELAQREAVHDLRDVEEGGIAAYGVMAQGESRRTLSWIWYTVKAGEPSEQELVEALRVKWCKAYARTRRWIDDTVLVEEEMQRTIEYGVYEAGVWLERASARTGVYGAGGLRGKNLGEAAPELGPGMGGREDGRTFLTREAVASVRMVPQEWNEHEDGGDNEEEDDEEERPNYEDKDNEDDLLEWYGRRCQQRQARGCAGGTDSAASSKGARMPKQGNEWAPRMPRMRDDVVRKTDLGSGVRRAFGAMWVDLMC</sequence>
<organism evidence="2 3">
    <name type="scientific">Mycena rosella</name>
    <name type="common">Pink bonnet</name>
    <name type="synonym">Agaricus rosellus</name>
    <dbReference type="NCBI Taxonomy" id="1033263"/>
    <lineage>
        <taxon>Eukaryota</taxon>
        <taxon>Fungi</taxon>
        <taxon>Dikarya</taxon>
        <taxon>Basidiomycota</taxon>
        <taxon>Agaricomycotina</taxon>
        <taxon>Agaricomycetes</taxon>
        <taxon>Agaricomycetidae</taxon>
        <taxon>Agaricales</taxon>
        <taxon>Marasmiineae</taxon>
        <taxon>Mycenaceae</taxon>
        <taxon>Mycena</taxon>
    </lineage>
</organism>
<comment type="caution">
    <text evidence="2">The sequence shown here is derived from an EMBL/GenBank/DDBJ whole genome shotgun (WGS) entry which is preliminary data.</text>
</comment>
<protein>
    <submittedName>
        <fullName evidence="2">Uncharacterized protein</fullName>
    </submittedName>
</protein>
<accession>A0AAD7FWC4</accession>
<name>A0AAD7FWC4_MYCRO</name>
<evidence type="ECO:0000313" key="3">
    <source>
        <dbReference type="Proteomes" id="UP001221757"/>
    </source>
</evidence>
<dbReference type="AlphaFoldDB" id="A0AAD7FWC4"/>
<dbReference type="Proteomes" id="UP001221757">
    <property type="component" value="Unassembled WGS sequence"/>
</dbReference>
<evidence type="ECO:0000313" key="2">
    <source>
        <dbReference type="EMBL" id="KAJ7642541.1"/>
    </source>
</evidence>
<reference evidence="2" key="1">
    <citation type="submission" date="2023-03" db="EMBL/GenBank/DDBJ databases">
        <title>Massive genome expansion in bonnet fungi (Mycena s.s.) driven by repeated elements and novel gene families across ecological guilds.</title>
        <authorList>
            <consortium name="Lawrence Berkeley National Laboratory"/>
            <person name="Harder C.B."/>
            <person name="Miyauchi S."/>
            <person name="Viragh M."/>
            <person name="Kuo A."/>
            <person name="Thoen E."/>
            <person name="Andreopoulos B."/>
            <person name="Lu D."/>
            <person name="Skrede I."/>
            <person name="Drula E."/>
            <person name="Henrissat B."/>
            <person name="Morin E."/>
            <person name="Kohler A."/>
            <person name="Barry K."/>
            <person name="LaButti K."/>
            <person name="Morin E."/>
            <person name="Salamov A."/>
            <person name="Lipzen A."/>
            <person name="Mereny Z."/>
            <person name="Hegedus B."/>
            <person name="Baldrian P."/>
            <person name="Stursova M."/>
            <person name="Weitz H."/>
            <person name="Taylor A."/>
            <person name="Grigoriev I.V."/>
            <person name="Nagy L.G."/>
            <person name="Martin F."/>
            <person name="Kauserud H."/>
        </authorList>
    </citation>
    <scope>NUCLEOTIDE SEQUENCE</scope>
    <source>
        <strain evidence="2">CBHHK067</strain>
    </source>
</reference>
<proteinExistence type="predicted"/>
<dbReference type="EMBL" id="JARKIE010000417">
    <property type="protein sequence ID" value="KAJ7642541.1"/>
    <property type="molecule type" value="Genomic_DNA"/>
</dbReference>
<dbReference type="Pfam" id="PF18758">
    <property type="entry name" value="KDZ"/>
    <property type="match status" value="1"/>
</dbReference>
<feature type="region of interest" description="Disordered" evidence="1">
    <location>
        <begin position="503"/>
        <end position="534"/>
    </location>
</feature>
<dbReference type="InterPro" id="IPR040521">
    <property type="entry name" value="KDZ"/>
</dbReference>
<feature type="region of interest" description="Disordered" evidence="1">
    <location>
        <begin position="454"/>
        <end position="485"/>
    </location>
</feature>
<evidence type="ECO:0000256" key="1">
    <source>
        <dbReference type="SAM" id="MobiDB-lite"/>
    </source>
</evidence>
<gene>
    <name evidence="2" type="ORF">B0H17DRAFT_1148799</name>
</gene>
<keyword evidence="3" id="KW-1185">Reference proteome</keyword>